<dbReference type="Proteomes" id="UP000239590">
    <property type="component" value="Unassembled WGS sequence"/>
</dbReference>
<dbReference type="Gene3D" id="1.25.40.10">
    <property type="entry name" value="Tetratricopeptide repeat domain"/>
    <property type="match status" value="1"/>
</dbReference>
<feature type="repeat" description="TPR" evidence="1">
    <location>
        <begin position="95"/>
        <end position="128"/>
    </location>
</feature>
<sequence>MNIFWLKIAIWLTTLGWPSQIIQRNQAKRMAEEAYRQKKYDQAIQYYEYLERTQLVPDPYIILNMAHAAFAQKDTALALEQYSRLVRVSDAWIASAALNQLGILACSSGDTLRAEERFQRALERNSENEQARFNYEFVRRRHIDRPDMPTTPPPPPNSSSSTPPPQAAEVQASTRKEEILKSLNQVNLSEEQALRLLESSRNQEIQYLQQHPHRAENTVETKEKW</sequence>
<dbReference type="AlphaFoldDB" id="A0A2S7IR54"/>
<accession>A0A2S7IR54</accession>
<dbReference type="SUPFAM" id="SSF48452">
    <property type="entry name" value="TPR-like"/>
    <property type="match status" value="1"/>
</dbReference>
<evidence type="ECO:0000256" key="1">
    <source>
        <dbReference type="PROSITE-ProRule" id="PRU00339"/>
    </source>
</evidence>
<reference evidence="4" key="1">
    <citation type="submission" date="2018-02" db="EMBL/GenBank/DDBJ databases">
        <title>Genome sequencing of Solimonas sp. HR-BB.</title>
        <authorList>
            <person name="Lee Y."/>
            <person name="Jeon C.O."/>
        </authorList>
    </citation>
    <scope>NUCLEOTIDE SEQUENCE [LARGE SCALE GENOMIC DNA]</scope>
    <source>
        <strain evidence="4">HR-U</strain>
    </source>
</reference>
<comment type="caution">
    <text evidence="3">The sequence shown here is derived from an EMBL/GenBank/DDBJ whole genome shotgun (WGS) entry which is preliminary data.</text>
</comment>
<evidence type="ECO:0000256" key="2">
    <source>
        <dbReference type="SAM" id="MobiDB-lite"/>
    </source>
</evidence>
<proteinExistence type="predicted"/>
<keyword evidence="4" id="KW-1185">Reference proteome</keyword>
<evidence type="ECO:0000313" key="3">
    <source>
        <dbReference type="EMBL" id="PQA60203.1"/>
    </source>
</evidence>
<dbReference type="OrthoDB" id="597471at2"/>
<dbReference type="InterPro" id="IPR019734">
    <property type="entry name" value="TPR_rpt"/>
</dbReference>
<feature type="region of interest" description="Disordered" evidence="2">
    <location>
        <begin position="137"/>
        <end position="178"/>
    </location>
</feature>
<dbReference type="EMBL" id="PTRA01000001">
    <property type="protein sequence ID" value="PQA60203.1"/>
    <property type="molecule type" value="Genomic_DNA"/>
</dbReference>
<protein>
    <submittedName>
        <fullName evidence="3">Uncharacterized protein</fullName>
    </submittedName>
</protein>
<dbReference type="SMART" id="SM00028">
    <property type="entry name" value="TPR"/>
    <property type="match status" value="2"/>
</dbReference>
<gene>
    <name evidence="3" type="ORF">C5O19_11470</name>
</gene>
<dbReference type="RefSeq" id="WP_104712235.1">
    <property type="nucleotide sequence ID" value="NZ_PTRA01000001.1"/>
</dbReference>
<feature type="compositionally biased region" description="Pro residues" evidence="2">
    <location>
        <begin position="149"/>
        <end position="166"/>
    </location>
</feature>
<evidence type="ECO:0000313" key="4">
    <source>
        <dbReference type="Proteomes" id="UP000239590"/>
    </source>
</evidence>
<keyword evidence="1" id="KW-0802">TPR repeat</keyword>
<name>A0A2S7IR54_9BACT</name>
<dbReference type="InterPro" id="IPR011990">
    <property type="entry name" value="TPR-like_helical_dom_sf"/>
</dbReference>
<organism evidence="3 4">
    <name type="scientific">Siphonobacter curvatus</name>
    <dbReference type="NCBI Taxonomy" id="2094562"/>
    <lineage>
        <taxon>Bacteria</taxon>
        <taxon>Pseudomonadati</taxon>
        <taxon>Bacteroidota</taxon>
        <taxon>Cytophagia</taxon>
        <taxon>Cytophagales</taxon>
        <taxon>Cytophagaceae</taxon>
        <taxon>Siphonobacter</taxon>
    </lineage>
</organism>
<dbReference type="PROSITE" id="PS50005">
    <property type="entry name" value="TPR"/>
    <property type="match status" value="1"/>
</dbReference>